<reference evidence="2 3" key="1">
    <citation type="journal article" date="2020" name="Cell">
        <title>Large-Scale Comparative Analyses of Tick Genomes Elucidate Their Genetic Diversity and Vector Capacities.</title>
        <authorList>
            <consortium name="Tick Genome and Microbiome Consortium (TIGMIC)"/>
            <person name="Jia N."/>
            <person name="Wang J."/>
            <person name="Shi W."/>
            <person name="Du L."/>
            <person name="Sun Y."/>
            <person name="Zhan W."/>
            <person name="Jiang J.F."/>
            <person name="Wang Q."/>
            <person name="Zhang B."/>
            <person name="Ji P."/>
            <person name="Bell-Sakyi L."/>
            <person name="Cui X.M."/>
            <person name="Yuan T.T."/>
            <person name="Jiang B.G."/>
            <person name="Yang W.F."/>
            <person name="Lam T.T."/>
            <person name="Chang Q.C."/>
            <person name="Ding S.J."/>
            <person name="Wang X.J."/>
            <person name="Zhu J.G."/>
            <person name="Ruan X.D."/>
            <person name="Zhao L."/>
            <person name="Wei J.T."/>
            <person name="Ye R.Z."/>
            <person name="Que T.C."/>
            <person name="Du C.H."/>
            <person name="Zhou Y.H."/>
            <person name="Cheng J.X."/>
            <person name="Dai P.F."/>
            <person name="Guo W.B."/>
            <person name="Han X.H."/>
            <person name="Huang E.J."/>
            <person name="Li L.F."/>
            <person name="Wei W."/>
            <person name="Gao Y.C."/>
            <person name="Liu J.Z."/>
            <person name="Shao H.Z."/>
            <person name="Wang X."/>
            <person name="Wang C.C."/>
            <person name="Yang T.C."/>
            <person name="Huo Q.B."/>
            <person name="Li W."/>
            <person name="Chen H.Y."/>
            <person name="Chen S.E."/>
            <person name="Zhou L.G."/>
            <person name="Ni X.B."/>
            <person name="Tian J.H."/>
            <person name="Sheng Y."/>
            <person name="Liu T."/>
            <person name="Pan Y.S."/>
            <person name="Xia L.Y."/>
            <person name="Li J."/>
            <person name="Zhao F."/>
            <person name="Cao W.C."/>
        </authorList>
    </citation>
    <scope>NUCLEOTIDE SEQUENCE [LARGE SCALE GENOMIC DNA]</scope>
    <source>
        <strain evidence="2">HaeL-2018</strain>
    </source>
</reference>
<accession>A0A9J6FIF6</accession>
<sequence length="217" mass="23083">MLSFATCNRRTAAPSVGGLRGCSAPGPACQLYLEPSYVWPPSPAPGPGFDGERGLPCLPGSEAAPAGILDSSPPLPRLSARSEPRRVTASTVEARRDCPADPVITAHFPMFAVPGLSVIITSDRPMPLANQYLNPIFISVILIRIPVTDLERILARQLFAFALKQYRREPGRAAGEIEITSLHGDVSRIPDGACAAARAGRLSPLEQARPEARGGRL</sequence>
<organism evidence="2 3">
    <name type="scientific">Haemaphysalis longicornis</name>
    <name type="common">Bush tick</name>
    <dbReference type="NCBI Taxonomy" id="44386"/>
    <lineage>
        <taxon>Eukaryota</taxon>
        <taxon>Metazoa</taxon>
        <taxon>Ecdysozoa</taxon>
        <taxon>Arthropoda</taxon>
        <taxon>Chelicerata</taxon>
        <taxon>Arachnida</taxon>
        <taxon>Acari</taxon>
        <taxon>Parasitiformes</taxon>
        <taxon>Ixodida</taxon>
        <taxon>Ixodoidea</taxon>
        <taxon>Ixodidae</taxon>
        <taxon>Haemaphysalinae</taxon>
        <taxon>Haemaphysalis</taxon>
    </lineage>
</organism>
<keyword evidence="3" id="KW-1185">Reference proteome</keyword>
<feature type="region of interest" description="Disordered" evidence="1">
    <location>
        <begin position="66"/>
        <end position="86"/>
    </location>
</feature>
<evidence type="ECO:0000313" key="3">
    <source>
        <dbReference type="Proteomes" id="UP000821853"/>
    </source>
</evidence>
<dbReference type="EMBL" id="JABSTR010000001">
    <property type="protein sequence ID" value="KAH9362797.1"/>
    <property type="molecule type" value="Genomic_DNA"/>
</dbReference>
<evidence type="ECO:0000313" key="2">
    <source>
        <dbReference type="EMBL" id="KAH9362797.1"/>
    </source>
</evidence>
<name>A0A9J6FIF6_HAELO</name>
<dbReference type="AlphaFoldDB" id="A0A9J6FIF6"/>
<dbReference type="VEuPathDB" id="VectorBase:HLOH_049217"/>
<evidence type="ECO:0000256" key="1">
    <source>
        <dbReference type="SAM" id="MobiDB-lite"/>
    </source>
</evidence>
<gene>
    <name evidence="2" type="ORF">HPB48_015240</name>
</gene>
<comment type="caution">
    <text evidence="2">The sequence shown here is derived from an EMBL/GenBank/DDBJ whole genome shotgun (WGS) entry which is preliminary data.</text>
</comment>
<dbReference type="Proteomes" id="UP000821853">
    <property type="component" value="Chromosome 1"/>
</dbReference>
<proteinExistence type="predicted"/>
<protein>
    <submittedName>
        <fullName evidence="2">Uncharacterized protein</fullName>
    </submittedName>
</protein>